<evidence type="ECO:0000313" key="2">
    <source>
        <dbReference type="Proteomes" id="UP000263642"/>
    </source>
</evidence>
<dbReference type="EMBL" id="DQAY01000196">
    <property type="protein sequence ID" value="HCO27351.1"/>
    <property type="molecule type" value="Genomic_DNA"/>
</dbReference>
<feature type="non-terminal residue" evidence="1">
    <location>
        <position position="81"/>
    </location>
</feature>
<dbReference type="Proteomes" id="UP000263642">
    <property type="component" value="Unassembled WGS sequence"/>
</dbReference>
<sequence length="81" mass="9461">MITGGAEHWDDFFEQSLIPQVFDYVINSWEQVPVPEPGELEDVVSDQLYTQMLKSKQRNHFPFLISREDLEFDLELAKESG</sequence>
<proteinExistence type="predicted"/>
<dbReference type="AlphaFoldDB" id="A0A3D3REV0"/>
<name>A0A3D3REV0_9PLAN</name>
<organism evidence="1 2">
    <name type="scientific">Gimesia maris</name>
    <dbReference type="NCBI Taxonomy" id="122"/>
    <lineage>
        <taxon>Bacteria</taxon>
        <taxon>Pseudomonadati</taxon>
        <taxon>Planctomycetota</taxon>
        <taxon>Planctomycetia</taxon>
        <taxon>Planctomycetales</taxon>
        <taxon>Planctomycetaceae</taxon>
        <taxon>Gimesia</taxon>
    </lineage>
</organism>
<protein>
    <submittedName>
        <fullName evidence="1">Uncharacterized protein</fullName>
    </submittedName>
</protein>
<gene>
    <name evidence="1" type="ORF">DIT97_31735</name>
</gene>
<comment type="caution">
    <text evidence="1">The sequence shown here is derived from an EMBL/GenBank/DDBJ whole genome shotgun (WGS) entry which is preliminary data.</text>
</comment>
<evidence type="ECO:0000313" key="1">
    <source>
        <dbReference type="EMBL" id="HCO27351.1"/>
    </source>
</evidence>
<reference evidence="1 2" key="1">
    <citation type="journal article" date="2018" name="Nat. Biotechnol.">
        <title>A standardized bacterial taxonomy based on genome phylogeny substantially revises the tree of life.</title>
        <authorList>
            <person name="Parks D.H."/>
            <person name="Chuvochina M."/>
            <person name="Waite D.W."/>
            <person name="Rinke C."/>
            <person name="Skarshewski A."/>
            <person name="Chaumeil P.A."/>
            <person name="Hugenholtz P."/>
        </authorList>
    </citation>
    <scope>NUCLEOTIDE SEQUENCE [LARGE SCALE GENOMIC DNA]</scope>
    <source>
        <strain evidence="1">UBA9375</strain>
    </source>
</reference>
<accession>A0A3D3REV0</accession>